<keyword evidence="4" id="KW-0175">Coiled coil</keyword>
<keyword evidence="2" id="KW-0539">Nucleus</keyword>
<evidence type="ECO:0000256" key="3">
    <source>
        <dbReference type="ARBA" id="ARBA00038295"/>
    </source>
</evidence>
<proteinExistence type="inferred from homology"/>
<gene>
    <name evidence="7" type="primary">6032790</name>
    <name evidence="6" type="ORF">CpipJ_CPIJ002061</name>
</gene>
<feature type="region of interest" description="Disordered" evidence="5">
    <location>
        <begin position="217"/>
        <end position="264"/>
    </location>
</feature>
<feature type="coiled-coil region" evidence="4">
    <location>
        <begin position="276"/>
        <end position="303"/>
    </location>
</feature>
<dbReference type="STRING" id="7176.B0W3P5"/>
<dbReference type="InterPro" id="IPR052255">
    <property type="entry name" value="RNA_pol_II_subunit5-mediator"/>
</dbReference>
<evidence type="ECO:0000256" key="1">
    <source>
        <dbReference type="ARBA" id="ARBA00004123"/>
    </source>
</evidence>
<dbReference type="OMA" id="CMVPIGK"/>
<evidence type="ECO:0008006" key="9">
    <source>
        <dbReference type="Google" id="ProtNLM"/>
    </source>
</evidence>
<evidence type="ECO:0000256" key="5">
    <source>
        <dbReference type="SAM" id="MobiDB-lite"/>
    </source>
</evidence>
<evidence type="ECO:0000256" key="4">
    <source>
        <dbReference type="SAM" id="Coils"/>
    </source>
</evidence>
<feature type="compositionally biased region" description="Acidic residues" evidence="5">
    <location>
        <begin position="239"/>
        <end position="258"/>
    </location>
</feature>
<feature type="region of interest" description="Disordered" evidence="5">
    <location>
        <begin position="145"/>
        <end position="168"/>
    </location>
</feature>
<dbReference type="HOGENOM" id="CLU_536617_0_0_1"/>
<dbReference type="OrthoDB" id="21413at2759"/>
<reference evidence="6" key="1">
    <citation type="submission" date="2007-03" db="EMBL/GenBank/DDBJ databases">
        <title>Annotation of Culex pipiens quinquefasciatus.</title>
        <authorList>
            <consortium name="The Broad Institute Genome Sequencing Platform"/>
            <person name="Atkinson P.W."/>
            <person name="Hemingway J."/>
            <person name="Christensen B.M."/>
            <person name="Higgs S."/>
            <person name="Kodira C."/>
            <person name="Hannick L."/>
            <person name="Megy K."/>
            <person name="O'Leary S."/>
            <person name="Pearson M."/>
            <person name="Haas B.J."/>
            <person name="Mauceli E."/>
            <person name="Wortman J.R."/>
            <person name="Lee N.H."/>
            <person name="Guigo R."/>
            <person name="Stanke M."/>
            <person name="Alvarado L."/>
            <person name="Amedeo P."/>
            <person name="Antoine C.H."/>
            <person name="Arensburger P."/>
            <person name="Bidwell S.L."/>
            <person name="Crawford M."/>
            <person name="Camaro F."/>
            <person name="Devon K."/>
            <person name="Engels R."/>
            <person name="Hammond M."/>
            <person name="Howarth C."/>
            <person name="Koehrsen M."/>
            <person name="Lawson D."/>
            <person name="Montgomery P."/>
            <person name="Nene V."/>
            <person name="Nusbaum C."/>
            <person name="Puiu D."/>
            <person name="Romero-Severson J."/>
            <person name="Severson D.W."/>
            <person name="Shumway M."/>
            <person name="Sisk P."/>
            <person name="Stolte C."/>
            <person name="Zeng Q."/>
            <person name="Eisenstadt E."/>
            <person name="Fraser-Liggett C."/>
            <person name="Strausberg R."/>
            <person name="Galagan J."/>
            <person name="Birren B."/>
            <person name="Collins F.H."/>
        </authorList>
    </citation>
    <scope>NUCLEOTIDE SEQUENCE [LARGE SCALE GENOMIC DNA]</scope>
    <source>
        <strain evidence="6">JHB</strain>
    </source>
</reference>
<dbReference type="GO" id="GO:0003714">
    <property type="term" value="F:transcription corepressor activity"/>
    <property type="evidence" value="ECO:0007669"/>
    <property type="project" value="TreeGrafter"/>
</dbReference>
<name>B0W3P5_CULQU</name>
<dbReference type="GO" id="GO:0005634">
    <property type="term" value="C:nucleus"/>
    <property type="evidence" value="ECO:0007669"/>
    <property type="project" value="UniProtKB-SubCell"/>
</dbReference>
<protein>
    <recommendedName>
        <fullName evidence="9">Unconventional prefoldin RPB5 interactor</fullName>
    </recommendedName>
</protein>
<dbReference type="GO" id="GO:0019212">
    <property type="term" value="F:phosphatase inhibitor activity"/>
    <property type="evidence" value="ECO:0007669"/>
    <property type="project" value="TreeGrafter"/>
</dbReference>
<dbReference type="KEGG" id="cqu:CpipJ_CPIJ002061"/>
<dbReference type="PANTHER" id="PTHR15111">
    <property type="entry name" value="RNA POLYMERASE II SUBUNIT 5-MEDIATING PROTEIN NNX3"/>
    <property type="match status" value="1"/>
</dbReference>
<dbReference type="GO" id="GO:0000122">
    <property type="term" value="P:negative regulation of transcription by RNA polymerase II"/>
    <property type="evidence" value="ECO:0007669"/>
    <property type="project" value="TreeGrafter"/>
</dbReference>
<dbReference type="Pfam" id="PF02996">
    <property type="entry name" value="Prefoldin"/>
    <property type="match status" value="1"/>
</dbReference>
<accession>B0W3P5</accession>
<dbReference type="InParanoid" id="B0W3P5"/>
<dbReference type="EMBL" id="DS231833">
    <property type="protein sequence ID" value="EDS32192.1"/>
    <property type="molecule type" value="Genomic_DNA"/>
</dbReference>
<evidence type="ECO:0000313" key="6">
    <source>
        <dbReference type="EMBL" id="EDS32192.1"/>
    </source>
</evidence>
<dbReference type="VEuPathDB" id="VectorBase:CPIJ002061"/>
<sequence length="515" mass="59552">MDLYSKVYTEALQKNTAEAAKWKQYEQEHQEVKSNLDLYRKQFKVDILIPIGSKALLPGYLYHTGEVLASHGSGYFSDCTVNQAKVIVDHRLKAAREMLQKYDRERELFTDKVEVPFAEEAFGGQEIIEEYDDQRESVWREEHRQRVKESKIREAQERQQNKQDSTDRQIMEHLEELELMEELEAEIDRLNVPPNDEQLHKLMSGEIRLSEKKRIAHDRETEHHSNTSCTPVHNSSNDEQCEIETTDDDEEEDEESSASEDNVSPAFLKLLQVTKSMNKRDKIETFKQELKEIQLKLKHSETTIEEKVDLYDLSYELEEALDFLLPSWEESGEKSEKRKKVIKFANDVSVKIIDDEETNTKCNSTLELKIKHSDECTTYSTPSDGNNEIQSPVDIYRLFEHCTSKEIVAPPKLETKSILKKRNATQQEAKYIESVTKKKSSIATDIIGDVVEHKVTNPDSNPCSAIKQDFTEPKKQSRIWPAVVKGLRAVSTGHQLGHHENQANVEDVPYLNVNR</sequence>
<comment type="subcellular location">
    <subcellularLocation>
        <location evidence="1">Nucleus</location>
    </subcellularLocation>
</comment>
<evidence type="ECO:0000256" key="2">
    <source>
        <dbReference type="ARBA" id="ARBA00023242"/>
    </source>
</evidence>
<dbReference type="InterPro" id="IPR009053">
    <property type="entry name" value="Prefoldin"/>
</dbReference>
<organism>
    <name type="scientific">Culex quinquefasciatus</name>
    <name type="common">Southern house mosquito</name>
    <name type="synonym">Culex pungens</name>
    <dbReference type="NCBI Taxonomy" id="7176"/>
    <lineage>
        <taxon>Eukaryota</taxon>
        <taxon>Metazoa</taxon>
        <taxon>Ecdysozoa</taxon>
        <taxon>Arthropoda</taxon>
        <taxon>Hexapoda</taxon>
        <taxon>Insecta</taxon>
        <taxon>Pterygota</taxon>
        <taxon>Neoptera</taxon>
        <taxon>Endopterygota</taxon>
        <taxon>Diptera</taxon>
        <taxon>Nematocera</taxon>
        <taxon>Culicoidea</taxon>
        <taxon>Culicidae</taxon>
        <taxon>Culicinae</taxon>
        <taxon>Culicini</taxon>
        <taxon>Culex</taxon>
        <taxon>Culex</taxon>
    </lineage>
</organism>
<dbReference type="SUPFAM" id="SSF46579">
    <property type="entry name" value="Prefoldin"/>
    <property type="match status" value="1"/>
</dbReference>
<comment type="similarity">
    <text evidence="3">Belongs to the RNA polymerase II subunit 5-mediating protein family.</text>
</comment>
<dbReference type="InterPro" id="IPR004127">
    <property type="entry name" value="Prefoldin_subunit_alpha"/>
</dbReference>
<reference evidence="7" key="2">
    <citation type="submission" date="2021-02" db="UniProtKB">
        <authorList>
            <consortium name="EnsemblMetazoa"/>
        </authorList>
    </citation>
    <scope>IDENTIFICATION</scope>
    <source>
        <strain evidence="7">JHB</strain>
    </source>
</reference>
<keyword evidence="8" id="KW-1185">Reference proteome</keyword>
<evidence type="ECO:0000313" key="7">
    <source>
        <dbReference type="EnsemblMetazoa" id="CPIJ002061-PA"/>
    </source>
</evidence>
<dbReference type="eggNOG" id="KOG3130">
    <property type="taxonomic scope" value="Eukaryota"/>
</dbReference>
<dbReference type="GO" id="GO:0003682">
    <property type="term" value="F:chromatin binding"/>
    <property type="evidence" value="ECO:0007669"/>
    <property type="project" value="TreeGrafter"/>
</dbReference>
<dbReference type="Gene3D" id="1.10.287.370">
    <property type="match status" value="1"/>
</dbReference>
<dbReference type="AlphaFoldDB" id="B0W3P5"/>
<dbReference type="VEuPathDB" id="VectorBase:CQUJHB002489"/>
<dbReference type="EnsemblMetazoa" id="CPIJ002061-RA">
    <property type="protein sequence ID" value="CPIJ002061-PA"/>
    <property type="gene ID" value="CPIJ002061"/>
</dbReference>
<dbReference type="Proteomes" id="UP000002320">
    <property type="component" value="Unassembled WGS sequence"/>
</dbReference>
<feature type="compositionally biased region" description="Polar residues" evidence="5">
    <location>
        <begin position="226"/>
        <end position="237"/>
    </location>
</feature>
<evidence type="ECO:0000313" key="8">
    <source>
        <dbReference type="Proteomes" id="UP000002320"/>
    </source>
</evidence>
<dbReference type="CDD" id="cd23159">
    <property type="entry name" value="Prefoldin_URI1"/>
    <property type="match status" value="1"/>
</dbReference>
<dbReference type="PANTHER" id="PTHR15111:SF0">
    <property type="entry name" value="UNCONVENTIONAL PREFOLDIN RPB5 INTERACTOR 1"/>
    <property type="match status" value="1"/>
</dbReference>